<comment type="caution">
    <text evidence="9">The sequence shown here is derived from an EMBL/GenBank/DDBJ whole genome shotgun (WGS) entry which is preliminary data.</text>
</comment>
<dbReference type="AlphaFoldDB" id="A0A8T1I379"/>
<evidence type="ECO:0000256" key="1">
    <source>
        <dbReference type="ARBA" id="ARBA00004340"/>
    </source>
</evidence>
<dbReference type="Proteomes" id="UP000760860">
    <property type="component" value="Unassembled WGS sequence"/>
</dbReference>
<dbReference type="InterPro" id="IPR040786">
    <property type="entry name" value="RXLR_WY"/>
</dbReference>
<evidence type="ECO:0000313" key="10">
    <source>
        <dbReference type="Proteomes" id="UP000760860"/>
    </source>
</evidence>
<gene>
    <name evidence="9" type="ORF">PC129_g10312</name>
</gene>
<reference evidence="9" key="1">
    <citation type="submission" date="2018-05" db="EMBL/GenBank/DDBJ databases">
        <title>Effector identification in a new, highly contiguous assembly of the strawberry crown rot pathogen Phytophthora cactorum.</title>
        <authorList>
            <person name="Armitage A.D."/>
            <person name="Nellist C.F."/>
            <person name="Bates H."/>
            <person name="Vickerstaff R.J."/>
            <person name="Harrison R.J."/>
        </authorList>
    </citation>
    <scope>NUCLEOTIDE SEQUENCE</scope>
    <source>
        <strain evidence="9">P421</strain>
    </source>
</reference>
<evidence type="ECO:0000313" key="9">
    <source>
        <dbReference type="EMBL" id="KAG3218891.1"/>
    </source>
</evidence>
<feature type="domain" description="RXLR phytopathogen effector protein WY-domain" evidence="7">
    <location>
        <begin position="47"/>
        <end position="96"/>
    </location>
</feature>
<evidence type="ECO:0000256" key="2">
    <source>
        <dbReference type="ARBA" id="ARBA00004613"/>
    </source>
</evidence>
<evidence type="ECO:0000256" key="4">
    <source>
        <dbReference type="ARBA" id="ARBA00022525"/>
    </source>
</evidence>
<accession>A0A8T1I379</accession>
<dbReference type="EMBL" id="RCMV01000337">
    <property type="protein sequence ID" value="KAG3218891.1"/>
    <property type="molecule type" value="Genomic_DNA"/>
</dbReference>
<keyword evidence="4" id="KW-0964">Secreted</keyword>
<evidence type="ECO:0008006" key="11">
    <source>
        <dbReference type="Google" id="ProtNLM"/>
    </source>
</evidence>
<dbReference type="Pfam" id="PF22748">
    <property type="entry name" value="PexRD54_WY"/>
    <property type="match status" value="1"/>
</dbReference>
<dbReference type="GO" id="GO:0005576">
    <property type="term" value="C:extracellular region"/>
    <property type="evidence" value="ECO:0007669"/>
    <property type="project" value="UniProtKB-SubCell"/>
</dbReference>
<sequence length="132" mass="15603">MKLSNKLWIHWGKNPNDVFQYLKISKAGAKLDESKKFIQWFRFVKDYRDKKGARWFLDYEIYRSLLKVAPEAKIATALQSLKDIKDLKNLAEIVQNYQFKLWVGRKDPRTDGNGERLEGRDIPVSTLYSFNT</sequence>
<evidence type="ECO:0000259" key="7">
    <source>
        <dbReference type="Pfam" id="PF18634"/>
    </source>
</evidence>
<dbReference type="Pfam" id="PF18634">
    <property type="entry name" value="RXLR_WY"/>
    <property type="match status" value="1"/>
</dbReference>
<dbReference type="GO" id="GO:0043657">
    <property type="term" value="C:host cell"/>
    <property type="evidence" value="ECO:0007669"/>
    <property type="project" value="UniProtKB-SubCell"/>
</dbReference>
<keyword evidence="5" id="KW-0732">Signal</keyword>
<protein>
    <recommendedName>
        <fullName evidence="11">RXLR phytopathogen effector protein WY-domain domain-containing protein</fullName>
    </recommendedName>
</protein>
<dbReference type="VEuPathDB" id="FungiDB:PC110_g18047"/>
<dbReference type="InterPro" id="IPR054463">
    <property type="entry name" value="PexRD54_WY"/>
</dbReference>
<evidence type="ECO:0000256" key="6">
    <source>
        <dbReference type="ARBA" id="ARBA00023026"/>
    </source>
</evidence>
<comment type="subcellular location">
    <subcellularLocation>
        <location evidence="1">Host cell</location>
    </subcellularLocation>
    <subcellularLocation>
        <location evidence="2">Secreted</location>
    </subcellularLocation>
</comment>
<evidence type="ECO:0000259" key="8">
    <source>
        <dbReference type="Pfam" id="PF22748"/>
    </source>
</evidence>
<keyword evidence="6" id="KW-0843">Virulence</keyword>
<name>A0A8T1I379_9STRA</name>
<evidence type="ECO:0000256" key="5">
    <source>
        <dbReference type="ARBA" id="ARBA00022729"/>
    </source>
</evidence>
<evidence type="ECO:0000256" key="3">
    <source>
        <dbReference type="ARBA" id="ARBA00010400"/>
    </source>
</evidence>
<feature type="domain" description="RxLR effector PexRD54 WY" evidence="8">
    <location>
        <begin position="4"/>
        <end position="44"/>
    </location>
</feature>
<comment type="similarity">
    <text evidence="3">Belongs to the RxLR effector family.</text>
</comment>
<organism evidence="9 10">
    <name type="scientific">Phytophthora cactorum</name>
    <dbReference type="NCBI Taxonomy" id="29920"/>
    <lineage>
        <taxon>Eukaryota</taxon>
        <taxon>Sar</taxon>
        <taxon>Stramenopiles</taxon>
        <taxon>Oomycota</taxon>
        <taxon>Peronosporomycetes</taxon>
        <taxon>Peronosporales</taxon>
        <taxon>Peronosporaceae</taxon>
        <taxon>Phytophthora</taxon>
    </lineage>
</organism>
<proteinExistence type="inferred from homology"/>